<dbReference type="EMBL" id="LRPC01000001">
    <property type="protein sequence ID" value="KYG77765.1"/>
    <property type="molecule type" value="Genomic_DNA"/>
</dbReference>
<dbReference type="Proteomes" id="UP000075606">
    <property type="component" value="Unassembled WGS sequence"/>
</dbReference>
<accession>A0A150XGB0</accession>
<evidence type="ECO:0000313" key="3">
    <source>
        <dbReference type="Proteomes" id="UP000075606"/>
    </source>
</evidence>
<evidence type="ECO:0000313" key="2">
    <source>
        <dbReference type="EMBL" id="KYG77765.1"/>
    </source>
</evidence>
<keyword evidence="1" id="KW-1133">Transmembrane helix</keyword>
<keyword evidence="3" id="KW-1185">Reference proteome</keyword>
<keyword evidence="1" id="KW-0472">Membrane</keyword>
<feature type="transmembrane region" description="Helical" evidence="1">
    <location>
        <begin position="199"/>
        <end position="218"/>
    </location>
</feature>
<organism evidence="2 3">
    <name type="scientific">Roseivirga spongicola</name>
    <dbReference type="NCBI Taxonomy" id="333140"/>
    <lineage>
        <taxon>Bacteria</taxon>
        <taxon>Pseudomonadati</taxon>
        <taxon>Bacteroidota</taxon>
        <taxon>Cytophagia</taxon>
        <taxon>Cytophagales</taxon>
        <taxon>Roseivirgaceae</taxon>
        <taxon>Roseivirga</taxon>
    </lineage>
</organism>
<dbReference type="AlphaFoldDB" id="A0A150XGB0"/>
<feature type="transmembrane region" description="Helical" evidence="1">
    <location>
        <begin position="136"/>
        <end position="161"/>
    </location>
</feature>
<proteinExistence type="predicted"/>
<reference evidence="2 3" key="1">
    <citation type="submission" date="2016-01" db="EMBL/GenBank/DDBJ databases">
        <title>Genome sequencing of Roseivirga spongicola UST030701-084.</title>
        <authorList>
            <person name="Selvaratnam C."/>
            <person name="Thevarajoo S."/>
            <person name="Goh K.M."/>
            <person name="Ee R."/>
            <person name="Chan K.-G."/>
            <person name="Chong C.S."/>
        </authorList>
    </citation>
    <scope>NUCLEOTIDE SEQUENCE [LARGE SCALE GENOMIC DNA]</scope>
    <source>
        <strain evidence="2 3">UST030701-084</strain>
    </source>
</reference>
<protein>
    <submittedName>
        <fullName evidence="2">Uncharacterized protein</fullName>
    </submittedName>
</protein>
<keyword evidence="1" id="KW-0812">Transmembrane</keyword>
<dbReference type="Gene3D" id="3.40.50.1820">
    <property type="entry name" value="alpha/beta hydrolase"/>
    <property type="match status" value="1"/>
</dbReference>
<dbReference type="OrthoDB" id="1322294at2"/>
<feature type="transmembrane region" description="Helical" evidence="1">
    <location>
        <begin position="95"/>
        <end position="115"/>
    </location>
</feature>
<comment type="caution">
    <text evidence="2">The sequence shown here is derived from an EMBL/GenBank/DDBJ whole genome shotgun (WGS) entry which is preliminary data.</text>
</comment>
<gene>
    <name evidence="2" type="ORF">AWW68_03080</name>
</gene>
<dbReference type="STRING" id="333140.AWW68_03080"/>
<sequence>MEAIIYMPGLGSGLSDQSLNTFAYRYVKAVDINEPNEKKKYSIKIREENFGIDGSLKTQVAGLFEELNQETKHIIDIYEYSYIEELTTEFRKTSIIYKTFLLSVILSLNGPKVMWHTIRKLFKQRGGISEGHSGQFLYAAFILGILTLFGVLLVASFPVAIGDLVDVKNLPQFKHFLENYKLGQAIESFYSLLRGKAEYLIGFFALFYLVMPDIKFFITEMATQFICMIRYFSAGKNRLNLTGKFEELLEKVCEDENDYDQVTIIAYSFGTMVALDTMFPMVGATSHRVAAKITHLVTIGCPYDFVRLYWKSYYEEREFKAINLRKWYNIYSAADILSSNFRKDHQVGPANLSVTANGVTPENLPFNVLPKKRFNLIGFIMLSGIRAHGMYWEDQLNSSSCLTTLVAKRHETEEKQAT</sequence>
<dbReference type="RefSeq" id="WP_068216453.1">
    <property type="nucleotide sequence ID" value="NZ_CP139724.1"/>
</dbReference>
<dbReference type="InterPro" id="IPR029058">
    <property type="entry name" value="AB_hydrolase_fold"/>
</dbReference>
<name>A0A150XGB0_9BACT</name>
<evidence type="ECO:0000256" key="1">
    <source>
        <dbReference type="SAM" id="Phobius"/>
    </source>
</evidence>